<protein>
    <submittedName>
        <fullName evidence="1">Uncharacterized protein</fullName>
    </submittedName>
</protein>
<dbReference type="OrthoDB" id="2288585at2759"/>
<feature type="non-terminal residue" evidence="1">
    <location>
        <position position="1"/>
    </location>
</feature>
<evidence type="ECO:0000313" key="2">
    <source>
        <dbReference type="Proteomes" id="UP000252139"/>
    </source>
</evidence>
<evidence type="ECO:0000313" key="1">
    <source>
        <dbReference type="EMBL" id="RCH77721.1"/>
    </source>
</evidence>
<dbReference type="Proteomes" id="UP000252139">
    <property type="component" value="Unassembled WGS sequence"/>
</dbReference>
<reference evidence="1 2" key="1">
    <citation type="journal article" date="2018" name="G3 (Bethesda)">
        <title>Phylogenetic and Phylogenomic Definition of Rhizopus Species.</title>
        <authorList>
            <person name="Gryganskyi A.P."/>
            <person name="Golan J."/>
            <person name="Dolatabadi S."/>
            <person name="Mondo S."/>
            <person name="Robb S."/>
            <person name="Idnurm A."/>
            <person name="Muszewska A."/>
            <person name="Steczkiewicz K."/>
            <person name="Masonjones S."/>
            <person name="Liao H.L."/>
            <person name="Gajdeczka M.T."/>
            <person name="Anike F."/>
            <person name="Vuek A."/>
            <person name="Anishchenko I.M."/>
            <person name="Voigt K."/>
            <person name="de Hoog G.S."/>
            <person name="Smith M.E."/>
            <person name="Heitman J."/>
            <person name="Vilgalys R."/>
            <person name="Stajich J.E."/>
        </authorList>
    </citation>
    <scope>NUCLEOTIDE SEQUENCE [LARGE SCALE GENOMIC DNA]</scope>
    <source>
        <strain evidence="1 2">CBS 357.93</strain>
    </source>
</reference>
<name>A0A367IJM4_RHIAZ</name>
<dbReference type="EMBL" id="PJQL01005715">
    <property type="protein sequence ID" value="RCH77721.1"/>
    <property type="molecule type" value="Genomic_DNA"/>
</dbReference>
<comment type="caution">
    <text evidence="1">The sequence shown here is derived from an EMBL/GenBank/DDBJ whole genome shotgun (WGS) entry which is preliminary data.</text>
</comment>
<accession>A0A367IJM4</accession>
<gene>
    <name evidence="1" type="ORF">CU097_001515</name>
</gene>
<sequence>TIAKNITSGLANYQQHLQNLKKDFLLIGYVRKSSGYANYRDKNIQKMVDNIYNRCKVDKCYVSYSSEARSNIDSRDVKDAVETLAKLKNVHGNTQ</sequence>
<feature type="non-terminal residue" evidence="1">
    <location>
        <position position="95"/>
    </location>
</feature>
<keyword evidence="2" id="KW-1185">Reference proteome</keyword>
<organism evidence="1 2">
    <name type="scientific">Rhizopus azygosporus</name>
    <name type="common">Rhizopus microsporus var. azygosporus</name>
    <dbReference type="NCBI Taxonomy" id="86630"/>
    <lineage>
        <taxon>Eukaryota</taxon>
        <taxon>Fungi</taxon>
        <taxon>Fungi incertae sedis</taxon>
        <taxon>Mucoromycota</taxon>
        <taxon>Mucoromycotina</taxon>
        <taxon>Mucoromycetes</taxon>
        <taxon>Mucorales</taxon>
        <taxon>Mucorineae</taxon>
        <taxon>Rhizopodaceae</taxon>
        <taxon>Rhizopus</taxon>
    </lineage>
</organism>
<dbReference type="AlphaFoldDB" id="A0A367IJM4"/>
<proteinExistence type="predicted"/>